<protein>
    <submittedName>
        <fullName evidence="2">Uncharacterized protein</fullName>
    </submittedName>
</protein>
<feature type="compositionally biased region" description="Polar residues" evidence="1">
    <location>
        <begin position="523"/>
        <end position="536"/>
    </location>
</feature>
<feature type="compositionally biased region" description="Low complexity" evidence="1">
    <location>
        <begin position="491"/>
        <end position="503"/>
    </location>
</feature>
<reference evidence="2" key="1">
    <citation type="submission" date="2023-03" db="EMBL/GenBank/DDBJ databases">
        <title>Chromosome-level genomes of two armyworms, Mythimna separata and Mythimna loreyi, provide insights into the biosynthesis and reception of sex pheromones.</title>
        <authorList>
            <person name="Zhao H."/>
        </authorList>
    </citation>
    <scope>NUCLEOTIDE SEQUENCE</scope>
    <source>
        <strain evidence="2">BeijingLab</strain>
        <tissue evidence="2">Pupa</tissue>
    </source>
</reference>
<dbReference type="Proteomes" id="UP001231518">
    <property type="component" value="Chromosome 17"/>
</dbReference>
<organism evidence="2 3">
    <name type="scientific">Mythimna separata</name>
    <name type="common">Oriental armyworm</name>
    <name type="synonym">Pseudaletia separata</name>
    <dbReference type="NCBI Taxonomy" id="271217"/>
    <lineage>
        <taxon>Eukaryota</taxon>
        <taxon>Metazoa</taxon>
        <taxon>Ecdysozoa</taxon>
        <taxon>Arthropoda</taxon>
        <taxon>Hexapoda</taxon>
        <taxon>Insecta</taxon>
        <taxon>Pterygota</taxon>
        <taxon>Neoptera</taxon>
        <taxon>Endopterygota</taxon>
        <taxon>Lepidoptera</taxon>
        <taxon>Glossata</taxon>
        <taxon>Ditrysia</taxon>
        <taxon>Noctuoidea</taxon>
        <taxon>Noctuidae</taxon>
        <taxon>Noctuinae</taxon>
        <taxon>Hadenini</taxon>
        <taxon>Mythimna</taxon>
    </lineage>
</organism>
<feature type="region of interest" description="Disordered" evidence="1">
    <location>
        <begin position="319"/>
        <end position="341"/>
    </location>
</feature>
<comment type="caution">
    <text evidence="2">The sequence shown here is derived from an EMBL/GenBank/DDBJ whole genome shotgun (WGS) entry which is preliminary data.</text>
</comment>
<evidence type="ECO:0000313" key="3">
    <source>
        <dbReference type="Proteomes" id="UP001231518"/>
    </source>
</evidence>
<name>A0AAD8DPR8_MYTSE</name>
<feature type="compositionally biased region" description="Basic and acidic residues" evidence="1">
    <location>
        <begin position="227"/>
        <end position="241"/>
    </location>
</feature>
<feature type="region of interest" description="Disordered" evidence="1">
    <location>
        <begin position="746"/>
        <end position="766"/>
    </location>
</feature>
<evidence type="ECO:0000313" key="2">
    <source>
        <dbReference type="EMBL" id="KAJ8712374.1"/>
    </source>
</evidence>
<sequence length="1233" mass="135859">MDNHNPLTPNKIQRLIHYAEDKSFNMPRRLLLNDDDLKRLASAQASMNKSNINNCESSSGILDLDIVEGFGESAVGDFSLSKSTAFNPGEMTGRSTGADDFKAVPTGRHSLHLDNFMNKMEAQSSEVQSVIRHSIASNYSFHSKRDLTADEASLIGREAPLPVSNNVNANFLESMSMNNSNLSVGAYFKNRCPEFGNVLGKTDSPDRSSVFQSSIMPSITEVSGHADSLRSEPHPRHKMDNSLDCVPVRQPRNIMDNFPEIQNSGQGQTERGTFTMPKVDKTSETSSGKVVEKQSPFFMSQVPDKPKYVQMMLNSVSPQKNIPVAPPPVREPPSAREPTSARETNLLLKNLHASLRLVSEDTEGSVENSISLSRIADYLGKQSNVSVTDILQLNNKKKQVNTKQPLTEVHMNIPESTKKQTNQELQVTNLKDTRKTETASSSGTINTVISQNKYKQNNEPEIPAVIVTRDSLNNDQIIDLDDTKSKKSARSKSPSSKSHSTLSTVQENFTSFKSADSPLHASQGESNTSHVPSPNTVYKELDKSVDWREVMQQKHLKQEGLVKAKEQWVEILATVADGYVGVSCPVMITVTTLSDSWLTAKLEFVNLPNDGRDLTIELPRMPLLLSPGKSEKIILNITSNVELNTSLKFTMYLKDASIDGDIEQSGEVEVEIKMPVIQAMSCDGVNKITFPPIQENSSLLKSFVLISDCPADLLLELSVVEGDNIFAIKNVQEIKKGDVNKILMDRQGSTEEPQPPGKAKGKGSNKQLCRLSSGNAIRVTVKFNAPMLADIEIADSVLTLNGMMNVNLIGVNNVLRKVDLIGVVGTVKLVMNPPVNKLQLSSEPTTIELCNAGSISGIWIVKFSTNSPTDSFPFKVSPSKFEIRPGTSKTVTLVYTGPGDEICEASLKFEELTSGNKTILEIYGGSDKPKSFPIKTNYNTMSWVRAGRKELSLKNATNKKFYIRCQIIGEGFAIDLPRESRGSYLVPFGPCECRPLPIVFSPTTNAPHMATLHLVYDKSDCNRKIVLYGCASGDSVRWSGLVTYGDTALVRAVTRMPINLELYNKSTTPAFVCARVHFNLQYMCVSSDAELVGGRHIVRGRARHALSLRVGWARLERRARLQPAASLATLSVLTGPELTRRRILKVIRDESNGELDTSLLPDHVKVLAEKFVGEDISMDEQLADFKETKGSLNELISGLQELTAQIDLPQDFAEENTIIISDDTVVEHHTLCD</sequence>
<proteinExistence type="predicted"/>
<feature type="compositionally biased region" description="Polar residues" evidence="1">
    <location>
        <begin position="504"/>
        <end position="514"/>
    </location>
</feature>
<dbReference type="EMBL" id="JARGEI010000021">
    <property type="protein sequence ID" value="KAJ8712374.1"/>
    <property type="molecule type" value="Genomic_DNA"/>
</dbReference>
<evidence type="ECO:0000256" key="1">
    <source>
        <dbReference type="SAM" id="MobiDB-lite"/>
    </source>
</evidence>
<feature type="compositionally biased region" description="Polar residues" evidence="1">
    <location>
        <begin position="260"/>
        <end position="272"/>
    </location>
</feature>
<feature type="region of interest" description="Disordered" evidence="1">
    <location>
        <begin position="477"/>
        <end position="536"/>
    </location>
</feature>
<gene>
    <name evidence="2" type="ORF">PYW07_005216</name>
</gene>
<feature type="region of interest" description="Disordered" evidence="1">
    <location>
        <begin position="259"/>
        <end position="292"/>
    </location>
</feature>
<dbReference type="AlphaFoldDB" id="A0AAD8DPR8"/>
<accession>A0AAD8DPR8</accession>
<keyword evidence="3" id="KW-1185">Reference proteome</keyword>
<feature type="region of interest" description="Disordered" evidence="1">
    <location>
        <begin position="221"/>
        <end position="243"/>
    </location>
</feature>